<protein>
    <recommendedName>
        <fullName evidence="3">Head-to-tail adaptor</fullName>
    </recommendedName>
</protein>
<evidence type="ECO:0000313" key="2">
    <source>
        <dbReference type="Proteomes" id="UP001501079"/>
    </source>
</evidence>
<evidence type="ECO:0000313" key="1">
    <source>
        <dbReference type="EMBL" id="GAA4178952.1"/>
    </source>
</evidence>
<organism evidence="1 2">
    <name type="scientific">Gryllotalpicola koreensis</name>
    <dbReference type="NCBI Taxonomy" id="993086"/>
    <lineage>
        <taxon>Bacteria</taxon>
        <taxon>Bacillati</taxon>
        <taxon>Actinomycetota</taxon>
        <taxon>Actinomycetes</taxon>
        <taxon>Micrococcales</taxon>
        <taxon>Microbacteriaceae</taxon>
        <taxon>Gryllotalpicola</taxon>
    </lineage>
</organism>
<dbReference type="RefSeq" id="WP_344755948.1">
    <property type="nucleotide sequence ID" value="NZ_BAABBW010000005.1"/>
</dbReference>
<evidence type="ECO:0008006" key="3">
    <source>
        <dbReference type="Google" id="ProtNLM"/>
    </source>
</evidence>
<comment type="caution">
    <text evidence="1">The sequence shown here is derived from an EMBL/GenBank/DDBJ whole genome shotgun (WGS) entry which is preliminary data.</text>
</comment>
<dbReference type="Proteomes" id="UP001501079">
    <property type="component" value="Unassembled WGS sequence"/>
</dbReference>
<sequence length="111" mass="12220">MATWYTQRGELVPVWPDAPTGEDLTEVLTAAKEQCLDYLGDLALDEDGEPISDISYRWRRAQLLQARSLVNFQSAGDGDVLGGGTQTVRVYPMDATIRNLLVPRRLTPGVG</sequence>
<keyword evidence="2" id="KW-1185">Reference proteome</keyword>
<gene>
    <name evidence="1" type="ORF">GCM10022287_30400</name>
</gene>
<accession>A0ABP8A6Q2</accession>
<dbReference type="EMBL" id="BAABBW010000005">
    <property type="protein sequence ID" value="GAA4178952.1"/>
    <property type="molecule type" value="Genomic_DNA"/>
</dbReference>
<name>A0ABP8A6Q2_9MICO</name>
<reference evidence="2" key="1">
    <citation type="journal article" date="2019" name="Int. J. Syst. Evol. Microbiol.">
        <title>The Global Catalogue of Microorganisms (GCM) 10K type strain sequencing project: providing services to taxonomists for standard genome sequencing and annotation.</title>
        <authorList>
            <consortium name="The Broad Institute Genomics Platform"/>
            <consortium name="The Broad Institute Genome Sequencing Center for Infectious Disease"/>
            <person name="Wu L."/>
            <person name="Ma J."/>
        </authorList>
    </citation>
    <scope>NUCLEOTIDE SEQUENCE [LARGE SCALE GENOMIC DNA]</scope>
    <source>
        <strain evidence="2">JCM 17591</strain>
    </source>
</reference>
<proteinExistence type="predicted"/>